<dbReference type="Proteomes" id="UP000037460">
    <property type="component" value="Unassembled WGS sequence"/>
</dbReference>
<evidence type="ECO:0000313" key="2">
    <source>
        <dbReference type="Proteomes" id="UP000037460"/>
    </source>
</evidence>
<dbReference type="PANTHER" id="PTHR46241">
    <property type="entry name" value="ARMADILLO REPEAT-CONTAINING PROTEIN 4 ARMC4"/>
    <property type="match status" value="1"/>
</dbReference>
<comment type="caution">
    <text evidence="1">The sequence shown here is derived from an EMBL/GenBank/DDBJ whole genome shotgun (WGS) entry which is preliminary data.</text>
</comment>
<dbReference type="InterPro" id="IPR016024">
    <property type="entry name" value="ARM-type_fold"/>
</dbReference>
<organism evidence="1 2">
    <name type="scientific">Chrysochromulina tobinii</name>
    <dbReference type="NCBI Taxonomy" id="1460289"/>
    <lineage>
        <taxon>Eukaryota</taxon>
        <taxon>Haptista</taxon>
        <taxon>Haptophyta</taxon>
        <taxon>Prymnesiophyceae</taxon>
        <taxon>Prymnesiales</taxon>
        <taxon>Chrysochromulinaceae</taxon>
        <taxon>Chrysochromulina</taxon>
    </lineage>
</organism>
<proteinExistence type="predicted"/>
<reference evidence="2" key="1">
    <citation type="journal article" date="2015" name="PLoS Genet.">
        <title>Genome Sequence and Transcriptome Analyses of Chrysochromulina tobin: Metabolic Tools for Enhanced Algal Fitness in the Prominent Order Prymnesiales (Haptophyceae).</title>
        <authorList>
            <person name="Hovde B.T."/>
            <person name="Deodato C.R."/>
            <person name="Hunsperger H.M."/>
            <person name="Ryken S.A."/>
            <person name="Yost W."/>
            <person name="Jha R.K."/>
            <person name="Patterson J."/>
            <person name="Monnat R.J. Jr."/>
            <person name="Barlow S.B."/>
            <person name="Starkenburg S.R."/>
            <person name="Cattolico R.A."/>
        </authorList>
    </citation>
    <scope>NUCLEOTIDE SEQUENCE</scope>
    <source>
        <strain evidence="2">CCMP291</strain>
    </source>
</reference>
<dbReference type="PANTHER" id="PTHR46241:SF1">
    <property type="entry name" value="OUTER DYNEIN ARM-DOCKING COMPLEX SUBUNIT 2"/>
    <property type="match status" value="1"/>
</dbReference>
<dbReference type="AlphaFoldDB" id="A0A0M0JFH9"/>
<dbReference type="SUPFAM" id="SSF48371">
    <property type="entry name" value="ARM repeat"/>
    <property type="match status" value="1"/>
</dbReference>
<gene>
    <name evidence="1" type="ORF">Ctob_006767</name>
</gene>
<dbReference type="Gene3D" id="1.25.10.10">
    <property type="entry name" value="Leucine-rich Repeat Variant"/>
    <property type="match status" value="1"/>
</dbReference>
<sequence>MEDYPGSLAQGSVLFSDSADWEAHAGPLDVKMRRPSFVPTLVKMASTGRPAEKLAAARALTLLTSENTATHDVNENRTSIVSAKGHKALLAMLSENDSLANLAAPDTTVFLAREAAAAALANLCASADGREAVVGASGITVLVAALVREEAEELLKYCCGALGNLASENQDAIAAAGGIEALISLAKAVGIKEEDEEGCEKASLDEAEEDNGLEINASIALRKLAIDNAPNYKKMKEALTESMLRYFLHAELPPEGLVPEEERAPPDAFVS</sequence>
<protein>
    <submittedName>
        <fullName evidence="1">Uncharacterized protein</fullName>
    </submittedName>
</protein>
<dbReference type="InterPro" id="IPR011989">
    <property type="entry name" value="ARM-like"/>
</dbReference>
<evidence type="ECO:0000313" key="1">
    <source>
        <dbReference type="EMBL" id="KOO25122.1"/>
    </source>
</evidence>
<dbReference type="SMART" id="SM00185">
    <property type="entry name" value="ARM"/>
    <property type="match status" value="3"/>
</dbReference>
<dbReference type="EMBL" id="JWZX01003016">
    <property type="protein sequence ID" value="KOO25122.1"/>
    <property type="molecule type" value="Genomic_DNA"/>
</dbReference>
<dbReference type="Pfam" id="PF00514">
    <property type="entry name" value="Arm"/>
    <property type="match status" value="1"/>
</dbReference>
<keyword evidence="2" id="KW-1185">Reference proteome</keyword>
<name>A0A0M0JFH9_9EUKA</name>
<accession>A0A0M0JFH9</accession>
<dbReference type="InterPro" id="IPR000225">
    <property type="entry name" value="Armadillo"/>
</dbReference>